<feature type="compositionally biased region" description="Polar residues" evidence="3">
    <location>
        <begin position="591"/>
        <end position="601"/>
    </location>
</feature>
<dbReference type="InterPro" id="IPR001487">
    <property type="entry name" value="Bromodomain"/>
</dbReference>
<feature type="region of interest" description="Disordered" evidence="3">
    <location>
        <begin position="591"/>
        <end position="612"/>
    </location>
</feature>
<dbReference type="PROSITE" id="PS50014">
    <property type="entry name" value="BROMODOMAIN_2"/>
    <property type="match status" value="1"/>
</dbReference>
<feature type="compositionally biased region" description="Basic residues" evidence="3">
    <location>
        <begin position="36"/>
        <end position="45"/>
    </location>
</feature>
<dbReference type="Gene3D" id="1.20.920.10">
    <property type="entry name" value="Bromodomain-like"/>
    <property type="match status" value="1"/>
</dbReference>
<dbReference type="OrthoDB" id="21449at2759"/>
<evidence type="ECO:0000256" key="1">
    <source>
        <dbReference type="ARBA" id="ARBA00023117"/>
    </source>
</evidence>
<evidence type="ECO:0007829" key="8">
    <source>
        <dbReference type="PeptideAtlas" id="A0A1D6ICQ0"/>
    </source>
</evidence>
<evidence type="ECO:0000313" key="7">
    <source>
        <dbReference type="Proteomes" id="UP000007305"/>
    </source>
</evidence>
<reference evidence="5 7" key="1">
    <citation type="submission" date="2015-12" db="EMBL/GenBank/DDBJ databases">
        <title>Update maize B73 reference genome by single molecule sequencing technologies.</title>
        <authorList>
            <consortium name="Maize Genome Sequencing Project"/>
            <person name="Ware D."/>
        </authorList>
    </citation>
    <scope>NUCLEOTIDE SEQUENCE [LARGE SCALE GENOMIC DNA]</scope>
    <source>
        <strain evidence="7">cv. B73</strain>
        <tissue evidence="5">Seedling</tissue>
    </source>
</reference>
<dbReference type="EMBL" id="CM007650">
    <property type="protein sequence ID" value="ONM57659.1"/>
    <property type="molecule type" value="Genomic_DNA"/>
</dbReference>
<dbReference type="InterPro" id="IPR018359">
    <property type="entry name" value="Bromodomain_CS"/>
</dbReference>
<dbReference type="GeneID" id="100272356"/>
<dbReference type="SUPFAM" id="SSF47370">
    <property type="entry name" value="Bromodomain"/>
    <property type="match status" value="1"/>
</dbReference>
<dbReference type="EMBL" id="CM007650">
    <property type="protein sequence ID" value="ONM57650.1"/>
    <property type="molecule type" value="Genomic_DNA"/>
</dbReference>
<dbReference type="IntAct" id="A0A1D6ICQ0">
    <property type="interactions" value="4"/>
</dbReference>
<keyword evidence="5" id="KW-0238">DNA-binding</keyword>
<protein>
    <submittedName>
        <fullName evidence="5">DNA-binding bromodomain-containing protein</fullName>
    </submittedName>
</protein>
<dbReference type="PANTHER" id="PTHR22881">
    <property type="entry name" value="BROMODOMAIN CONTAINING PROTEIN"/>
    <property type="match status" value="1"/>
</dbReference>
<name>A0A1D6ICQ0_MAIZE</name>
<dbReference type="SMR" id="A0A1D6ICQ0"/>
<dbReference type="RefSeq" id="XP_008651036.1">
    <property type="nucleotide sequence ID" value="XM_008652814.3"/>
</dbReference>
<dbReference type="Gramene" id="Zm00001eb322530_T001">
    <property type="protein sequence ID" value="Zm00001eb322530_P001"/>
    <property type="gene ID" value="Zm00001eb322530"/>
</dbReference>
<accession>A0A1D6ICQ0</accession>
<reference evidence="6" key="2">
    <citation type="submission" date="2019-07" db="EMBL/GenBank/DDBJ databases">
        <authorList>
            <person name="Seetharam A."/>
            <person name="Woodhouse M."/>
            <person name="Cannon E."/>
        </authorList>
    </citation>
    <scope>NUCLEOTIDE SEQUENCE [LARGE SCALE GENOMIC DNA]</scope>
    <source>
        <strain evidence="6">cv. B73</strain>
    </source>
</reference>
<feature type="compositionally biased region" description="Basic and acidic residues" evidence="3">
    <location>
        <begin position="761"/>
        <end position="773"/>
    </location>
</feature>
<dbReference type="KEGG" id="zma:100272356"/>
<feature type="compositionally biased region" description="Basic and acidic residues" evidence="3">
    <location>
        <begin position="498"/>
        <end position="508"/>
    </location>
</feature>
<dbReference type="InterPro" id="IPR036427">
    <property type="entry name" value="Bromodomain-like_sf"/>
</dbReference>
<dbReference type="Pfam" id="PF00439">
    <property type="entry name" value="Bromodomain"/>
    <property type="match status" value="1"/>
</dbReference>
<dbReference type="PROSITE" id="PS00633">
    <property type="entry name" value="BROMODOMAIN_1"/>
    <property type="match status" value="1"/>
</dbReference>
<evidence type="ECO:0000313" key="6">
    <source>
        <dbReference type="EnsemblPlants" id="Zm00001eb322530_P001"/>
    </source>
</evidence>
<dbReference type="STRING" id="4577.A0A1D6ICQ0"/>
<feature type="region of interest" description="Disordered" evidence="3">
    <location>
        <begin position="826"/>
        <end position="1003"/>
    </location>
</feature>
<feature type="compositionally biased region" description="Acidic residues" evidence="3">
    <location>
        <begin position="146"/>
        <end position="162"/>
    </location>
</feature>
<feature type="compositionally biased region" description="Low complexity" evidence="3">
    <location>
        <begin position="959"/>
        <end position="976"/>
    </location>
</feature>
<dbReference type="AlphaFoldDB" id="A0A1D6ICQ0"/>
<dbReference type="Proteomes" id="UP000007305">
    <property type="component" value="Chromosome 7"/>
</dbReference>
<evidence type="ECO:0000259" key="4">
    <source>
        <dbReference type="PROSITE" id="PS50014"/>
    </source>
</evidence>
<dbReference type="eggNOG" id="KOG0955">
    <property type="taxonomic scope" value="Eukaryota"/>
</dbReference>
<feature type="region of interest" description="Disordered" evidence="3">
    <location>
        <begin position="356"/>
        <end position="552"/>
    </location>
</feature>
<dbReference type="PANTHER" id="PTHR22881:SF42">
    <property type="entry name" value="DNA-BINDING BROMODOMAIN-CONTAINING PROTEIN"/>
    <property type="match status" value="1"/>
</dbReference>
<feature type="compositionally biased region" description="Basic and acidic residues" evidence="3">
    <location>
        <begin position="174"/>
        <end position="185"/>
    </location>
</feature>
<keyword evidence="1 2" id="KW-0103">Bromodomain</keyword>
<dbReference type="OMA" id="SRFQGQI"/>
<evidence type="ECO:0000256" key="3">
    <source>
        <dbReference type="SAM" id="MobiDB-lite"/>
    </source>
</evidence>
<feature type="region of interest" description="Disordered" evidence="3">
    <location>
        <begin position="1044"/>
        <end position="1066"/>
    </location>
</feature>
<evidence type="ECO:0000256" key="2">
    <source>
        <dbReference type="PROSITE-ProRule" id="PRU00035"/>
    </source>
</evidence>
<gene>
    <name evidence="6" type="primary">LOC100272356</name>
    <name evidence="5" type="ORF">ZEAMMB73_Zm00001d021609</name>
</gene>
<proteinExistence type="evidence at protein level"/>
<feature type="region of interest" description="Disordered" evidence="3">
    <location>
        <begin position="1"/>
        <end position="216"/>
    </location>
</feature>
<organism evidence="5">
    <name type="scientific">Zea mays</name>
    <name type="common">Maize</name>
    <dbReference type="NCBI Taxonomy" id="4577"/>
    <lineage>
        <taxon>Eukaryota</taxon>
        <taxon>Viridiplantae</taxon>
        <taxon>Streptophyta</taxon>
        <taxon>Embryophyta</taxon>
        <taxon>Tracheophyta</taxon>
        <taxon>Spermatophyta</taxon>
        <taxon>Magnoliopsida</taxon>
        <taxon>Liliopsida</taxon>
        <taxon>Poales</taxon>
        <taxon>Poaceae</taxon>
        <taxon>PACMAD clade</taxon>
        <taxon>Panicoideae</taxon>
        <taxon>Andropogonodae</taxon>
        <taxon>Andropogoneae</taxon>
        <taxon>Tripsacinae</taxon>
        <taxon>Zea</taxon>
    </lineage>
</organism>
<dbReference type="EMBL" id="CM007650">
    <property type="protein sequence ID" value="ONM57661.1"/>
    <property type="molecule type" value="Genomic_DNA"/>
</dbReference>
<dbReference type="ExpressionAtlas" id="A0A1D6ICQ0">
    <property type="expression patterns" value="baseline and differential"/>
</dbReference>
<dbReference type="EnsemblPlants" id="Zm00001eb322530_T001">
    <property type="protein sequence ID" value="Zm00001eb322530_P001"/>
    <property type="gene ID" value="Zm00001eb322530"/>
</dbReference>
<dbReference type="GO" id="GO:0003677">
    <property type="term" value="F:DNA binding"/>
    <property type="evidence" value="ECO:0007669"/>
    <property type="project" value="UniProtKB-KW"/>
</dbReference>
<dbReference type="InterPro" id="IPR051831">
    <property type="entry name" value="Bromodomain_contain_prot"/>
</dbReference>
<dbReference type="PaxDb" id="4577-GRMZM2G044044_P01"/>
<keyword evidence="7" id="KW-1185">Reference proteome</keyword>
<reference evidence="6" key="3">
    <citation type="submission" date="2021-05" db="UniProtKB">
        <authorList>
            <consortium name="EnsemblPlants"/>
        </authorList>
    </citation>
    <scope>IDENTIFICATION</scope>
    <source>
        <strain evidence="6">cv. B73</strain>
    </source>
</reference>
<feature type="domain" description="Bromo" evidence="4">
    <location>
        <begin position="227"/>
        <end position="297"/>
    </location>
</feature>
<evidence type="ECO:0000313" key="5">
    <source>
        <dbReference type="EMBL" id="ONM57659.1"/>
    </source>
</evidence>
<dbReference type="PRINTS" id="PR00503">
    <property type="entry name" value="BROMODOMAIN"/>
</dbReference>
<keyword evidence="8" id="KW-1267">Proteomics identification</keyword>
<feature type="compositionally biased region" description="Polar residues" evidence="3">
    <location>
        <begin position="922"/>
        <end position="941"/>
    </location>
</feature>
<dbReference type="CDD" id="cd04369">
    <property type="entry name" value="Bromodomain"/>
    <property type="match status" value="1"/>
</dbReference>
<dbReference type="EMBL" id="CM007650">
    <property type="protein sequence ID" value="ONM57652.1"/>
    <property type="molecule type" value="Genomic_DNA"/>
</dbReference>
<feature type="region of interest" description="Disordered" evidence="3">
    <location>
        <begin position="740"/>
        <end position="773"/>
    </location>
</feature>
<feature type="compositionally biased region" description="Basic and acidic residues" evidence="3">
    <location>
        <begin position="529"/>
        <end position="541"/>
    </location>
</feature>
<feature type="compositionally biased region" description="Low complexity" evidence="3">
    <location>
        <begin position="61"/>
        <end position="102"/>
    </location>
</feature>
<sequence length="1278" mass="140528">MPRTPSLSPSPSPSPERHQHQPARRRGGAAPSQLALHHHHHHRGGHSPSPPPRRSLRPRRAAAPSSRPLVDDFFPFPSSPSSSPFRSRQRGPSPEPSSSDSGADGGAAGSSVSDRRRRKLKLVVKLSQLPPDQLQRRAPPPPSYSDDSDGTEDLAGDGSGDEEQVKPPKKRRIEPRADRSRHREFGGGGRSDPTSAPRTKRPSVPGTARTTPLPDQKALEMILEKLQKKDTYGVFAEPVDPEELPDYHDVIEHPMDFGTVRKKLARNAYRSFEQFEDDVFLICSNAMQYNAPDTIYFRQAHSIQELARKKFQELRDEGIPTENPIKIGQKIRPNFCTGALVKKPVLRYPDDDIDLSHKEKVKRPNSNNVDDDMSFKNQVKKTMSKNSQDRSCLLQKERIKKPIPRNSEDNLSSSFHKERPKKLISRHSKDDPDSPSGKEQVRKVISKNLENDESSPFHKHQVKKSTPQSSKDDFLSQKKHIKPIGRNGEDPGFSSRKKPIEDPVRTNVEDAGFSSTKRLSEKPISVNGEEDRDHCHQESSKEPSCGVEQDGQGYSCDEEAVKKPVCMDSHDAQGSDISAATIASVGDGSNGLSMSQPNATEPTGCPLTNGVIDKDISSPLDEIRSEKTDDILAKPSYKPIVVDETRRKTYDASEEQPLMKSDPVFDVFSAEPKELVNVGLDAEHSYAYVRSLARFAGSLGTQGWRIASDRIRQALPADVNYGRGWVGEYEPPLPSILVVNDQPRYPKSSETNRRRNAPLPRDNERFRSTETNNPKDMRRVATCNNVVGVAGPLESPEIKPRLFGVTTEPQHRSTDALSLHENHRVSGNVAKTKRTTNEQTRKGNSSSSARPLEMQLQKGASSGALDIPAPNKMAGQPRPFLQPPESTRAQQMKKIDSSKSKIPIEMAPQQVECAKDADSSVHDTPSSNGQPKHFFQSQAAASSGVHDMHSSNGQSKHYQSQAAASSGMHAMSSSNGHPKHYFKSQAAPSSGVHDMSSSNGQPKHFFQSQAVASGVHDMASNGQSKPLFQSQEATVLQPKNEATWVYHGRPGDGKVGTSKKSRPSTSIGFITKNQSINAAKFAMNLNGQSIVSDHTKSAGATAMPAQANIPNRGLDAPRNIFSAFPANVRENQSIPSAPVAQSWISFGAATENKPTIVSPAFVDNNCGWKMPFANVQPCDDTKLSVVPQFFRHPVQVVRENSVQNKGLVIFPQLVQPDFARSQGQPQWQGLFPHMQQKPGKDVLRPDLNIGFPSPGSPPARQSSGINLEAQQPDLALQL</sequence>
<dbReference type="SMART" id="SM00297">
    <property type="entry name" value="BROMO"/>
    <property type="match status" value="1"/>
</dbReference>